<accession>A0A0G2GBU8</accession>
<dbReference type="PANTHER" id="PTHR15565:SF0">
    <property type="entry name" value="PROTEIN AATF"/>
    <property type="match status" value="1"/>
</dbReference>
<evidence type="ECO:0000259" key="5">
    <source>
        <dbReference type="Pfam" id="PF13339"/>
    </source>
</evidence>
<feature type="compositionally biased region" description="Acidic residues" evidence="3">
    <location>
        <begin position="200"/>
        <end position="218"/>
    </location>
</feature>
<dbReference type="InterPro" id="IPR025160">
    <property type="entry name" value="AATF"/>
</dbReference>
<evidence type="ECO:0000256" key="2">
    <source>
        <dbReference type="ARBA" id="ARBA00013850"/>
    </source>
</evidence>
<feature type="compositionally biased region" description="Basic and acidic residues" evidence="3">
    <location>
        <begin position="45"/>
        <end position="56"/>
    </location>
</feature>
<feature type="compositionally biased region" description="Acidic residues" evidence="3">
    <location>
        <begin position="525"/>
        <end position="541"/>
    </location>
</feature>
<proteinExistence type="inferred from homology"/>
<evidence type="ECO:0000313" key="6">
    <source>
        <dbReference type="EMBL" id="KKY14595.1"/>
    </source>
</evidence>
<dbReference type="Pfam" id="PF08164">
    <property type="entry name" value="TRAUB"/>
    <property type="match status" value="1"/>
</dbReference>
<evidence type="ECO:0000313" key="7">
    <source>
        <dbReference type="Proteomes" id="UP000053317"/>
    </source>
</evidence>
<dbReference type="Pfam" id="PF13339">
    <property type="entry name" value="AATF-Che1"/>
    <property type="match status" value="1"/>
</dbReference>
<feature type="compositionally biased region" description="Acidic residues" evidence="3">
    <location>
        <begin position="83"/>
        <end position="127"/>
    </location>
</feature>
<reference evidence="6 7" key="1">
    <citation type="submission" date="2015-05" db="EMBL/GenBank/DDBJ databases">
        <title>Distinctive expansion of gene families associated with plant cell wall degradation and secondary metabolism in the genomes of grapevine trunk pathogens.</title>
        <authorList>
            <person name="Lawrence D.P."/>
            <person name="Travadon R."/>
            <person name="Rolshausen P.E."/>
            <person name="Baumgartner K."/>
        </authorList>
    </citation>
    <scope>NUCLEOTIDE SEQUENCE [LARGE SCALE GENOMIC DNA]</scope>
    <source>
        <strain evidence="6">UCRPC4</strain>
    </source>
</reference>
<name>A0A0G2GBU8_PHACM</name>
<dbReference type="EMBL" id="LCWF01000220">
    <property type="protein sequence ID" value="KKY14595.1"/>
    <property type="molecule type" value="Genomic_DNA"/>
</dbReference>
<feature type="region of interest" description="Disordered" evidence="3">
    <location>
        <begin position="1"/>
        <end position="230"/>
    </location>
</feature>
<dbReference type="InterPro" id="IPR039223">
    <property type="entry name" value="AATF/Bfr2"/>
</dbReference>
<protein>
    <recommendedName>
        <fullName evidence="2">Protein BFR2</fullName>
    </recommendedName>
</protein>
<feature type="domain" description="AATF leucine zipper-containing" evidence="5">
    <location>
        <begin position="255"/>
        <end position="381"/>
    </location>
</feature>
<evidence type="ECO:0000256" key="3">
    <source>
        <dbReference type="SAM" id="MobiDB-lite"/>
    </source>
</evidence>
<keyword evidence="7" id="KW-1185">Reference proteome</keyword>
<reference evidence="6 7" key="2">
    <citation type="submission" date="2015-05" db="EMBL/GenBank/DDBJ databases">
        <authorList>
            <person name="Morales-Cruz A."/>
            <person name="Amrine K.C."/>
            <person name="Cantu D."/>
        </authorList>
    </citation>
    <scope>NUCLEOTIDE SEQUENCE [LARGE SCALE GENOMIC DNA]</scope>
    <source>
        <strain evidence="6">UCRPC4</strain>
    </source>
</reference>
<dbReference type="GO" id="GO:0005730">
    <property type="term" value="C:nucleolus"/>
    <property type="evidence" value="ECO:0007669"/>
    <property type="project" value="TreeGrafter"/>
</dbReference>
<dbReference type="InterPro" id="IPR012617">
    <property type="entry name" value="AATF_C"/>
</dbReference>
<feature type="region of interest" description="Disordered" evidence="3">
    <location>
        <begin position="328"/>
        <end position="353"/>
    </location>
</feature>
<evidence type="ECO:0000256" key="1">
    <source>
        <dbReference type="ARBA" id="ARBA00008966"/>
    </source>
</evidence>
<sequence>MKSLKEQLAELEDPAPPKEIDPEADDVFASAGGSESDIESDDNEFDGREHYEEVGKSRLRKPAQPVLGKRYAGASVSRSALDNGEEDDSQSSGDDDYDEELDDEDGEEDELALDGEIGEDSEIDSDEAFGSGDEERFKDYTFRGSKKTRKDQDAGISGEEENSEYESESEDLEEDMDDLDVDDNDEEDGGSASEDGISDKDEDDLNDGGDGEESEESEVAPSKPAASSDRAALRALMSSDTKVVASTISAAAAADAQKGLAVKEQNQTFEKLVDLRIKLQKSVTTSNSLPSGQIEDEEVLSTVHKAEEAALQLWSTLESLRHDFLDAQEPLKATPNPKKRKRPTAPTTPSTPLSTLWARTQTLESHSLPHRRLILNKWSTKVRASTTNEPRARLMNPTTSSSVNHNNITSVIDAYLATHPTPPSLTYDDTPFYQSLLLSLISSRSTSAFNPTANLSASTILPLSRPKNHRPNLDTKASKGRKLRFTPHEKLMNFMAPETIGNTRWGDRQIEEFFGSLFGGRKVLDEDERDEEDEGGDEEEEGLRLFR</sequence>
<dbReference type="PANTHER" id="PTHR15565">
    <property type="entry name" value="AATF PROTEIN APOPTOSIS ANTAGONIZING TRANSCRIPTION FACTOR"/>
    <property type="match status" value="1"/>
</dbReference>
<dbReference type="GO" id="GO:0000462">
    <property type="term" value="P:maturation of SSU-rRNA from tricistronic rRNA transcript (SSU-rRNA, 5.8S rRNA, LSU-rRNA)"/>
    <property type="evidence" value="ECO:0007669"/>
    <property type="project" value="TreeGrafter"/>
</dbReference>
<comment type="caution">
    <text evidence="6">The sequence shown here is derived from an EMBL/GenBank/DDBJ whole genome shotgun (WGS) entry which is preliminary data.</text>
</comment>
<evidence type="ECO:0000259" key="4">
    <source>
        <dbReference type="Pfam" id="PF08164"/>
    </source>
</evidence>
<dbReference type="OrthoDB" id="5783963at2759"/>
<dbReference type="Proteomes" id="UP000053317">
    <property type="component" value="Unassembled WGS sequence"/>
</dbReference>
<feature type="domain" description="Apoptosis-antagonizing transcription factor C-terminal" evidence="4">
    <location>
        <begin position="433"/>
        <end position="518"/>
    </location>
</feature>
<feature type="region of interest" description="Disordered" evidence="3">
    <location>
        <begin position="524"/>
        <end position="547"/>
    </location>
</feature>
<organism evidence="6 7">
    <name type="scientific">Phaeomoniella chlamydospora</name>
    <name type="common">Phaeoacremonium chlamydosporum</name>
    <dbReference type="NCBI Taxonomy" id="158046"/>
    <lineage>
        <taxon>Eukaryota</taxon>
        <taxon>Fungi</taxon>
        <taxon>Dikarya</taxon>
        <taxon>Ascomycota</taxon>
        <taxon>Pezizomycotina</taxon>
        <taxon>Eurotiomycetes</taxon>
        <taxon>Chaetothyriomycetidae</taxon>
        <taxon>Phaeomoniellales</taxon>
        <taxon>Phaeomoniellaceae</taxon>
        <taxon>Phaeomoniella</taxon>
    </lineage>
</organism>
<feature type="compositionally biased region" description="Low complexity" evidence="3">
    <location>
        <begin position="344"/>
        <end position="353"/>
    </location>
</feature>
<dbReference type="AlphaFoldDB" id="A0A0G2GBU8"/>
<comment type="similarity">
    <text evidence="1">Belongs to the AATF family.</text>
</comment>
<feature type="compositionally biased region" description="Acidic residues" evidence="3">
    <location>
        <begin position="158"/>
        <end position="189"/>
    </location>
</feature>
<gene>
    <name evidence="6" type="ORF">UCRPC4_g06696</name>
</gene>